<evidence type="ECO:0000313" key="2">
    <source>
        <dbReference type="EMBL" id="WMV30280.1"/>
    </source>
</evidence>
<dbReference type="AlphaFoldDB" id="A0AAF0TXV2"/>
<dbReference type="Pfam" id="PF24626">
    <property type="entry name" value="SH3_Tf2-1"/>
    <property type="match status" value="1"/>
</dbReference>
<reference evidence="2" key="1">
    <citation type="submission" date="2023-08" db="EMBL/GenBank/DDBJ databases">
        <title>A de novo genome assembly of Solanum verrucosum Schlechtendal, a Mexican diploid species geographically isolated from the other diploid A-genome species in potato relatives.</title>
        <authorList>
            <person name="Hosaka K."/>
        </authorList>
    </citation>
    <scope>NUCLEOTIDE SEQUENCE</scope>
    <source>
        <tissue evidence="2">Young leaves</tissue>
    </source>
</reference>
<dbReference type="PANTHER" id="PTHR46148:SF56">
    <property type="entry name" value="RETROTRANSPOSON PROTEIN"/>
    <property type="match status" value="1"/>
</dbReference>
<keyword evidence="3" id="KW-1185">Reference proteome</keyword>
<gene>
    <name evidence="2" type="ORF">MTR67_023665</name>
</gene>
<dbReference type="InterPro" id="IPR056924">
    <property type="entry name" value="SH3_Tf2-1"/>
</dbReference>
<evidence type="ECO:0000313" key="3">
    <source>
        <dbReference type="Proteomes" id="UP001234989"/>
    </source>
</evidence>
<organism evidence="2 3">
    <name type="scientific">Solanum verrucosum</name>
    <dbReference type="NCBI Taxonomy" id="315347"/>
    <lineage>
        <taxon>Eukaryota</taxon>
        <taxon>Viridiplantae</taxon>
        <taxon>Streptophyta</taxon>
        <taxon>Embryophyta</taxon>
        <taxon>Tracheophyta</taxon>
        <taxon>Spermatophyta</taxon>
        <taxon>Magnoliopsida</taxon>
        <taxon>eudicotyledons</taxon>
        <taxon>Gunneridae</taxon>
        <taxon>Pentapetalae</taxon>
        <taxon>asterids</taxon>
        <taxon>lamiids</taxon>
        <taxon>Solanales</taxon>
        <taxon>Solanaceae</taxon>
        <taxon>Solanoideae</taxon>
        <taxon>Solaneae</taxon>
        <taxon>Solanum</taxon>
    </lineage>
</organism>
<feature type="domain" description="Tf2-1-like SH3-like" evidence="1">
    <location>
        <begin position="84"/>
        <end position="148"/>
    </location>
</feature>
<dbReference type="EMBL" id="CP133616">
    <property type="protein sequence ID" value="WMV30280.1"/>
    <property type="molecule type" value="Genomic_DNA"/>
</dbReference>
<dbReference type="PANTHER" id="PTHR46148">
    <property type="entry name" value="CHROMO DOMAIN-CONTAINING PROTEIN"/>
    <property type="match status" value="1"/>
</dbReference>
<accession>A0AAF0TXV2</accession>
<dbReference type="Proteomes" id="UP001234989">
    <property type="component" value="Chromosome 5"/>
</dbReference>
<proteinExistence type="predicted"/>
<evidence type="ECO:0000259" key="1">
    <source>
        <dbReference type="Pfam" id="PF24626"/>
    </source>
</evidence>
<name>A0AAF0TXV2_SOLVR</name>
<protein>
    <recommendedName>
        <fullName evidence="1">Tf2-1-like SH3-like domain-containing protein</fullName>
    </recommendedName>
</protein>
<sequence length="259" mass="28711">MNPRLTYRGSNDSALVGSWFWVSGHSWGDQSTDHTYNLLSHPRAVGGLCRLAPATSENSYFALFESGGYIRCAEKGLRDFEIDDWVFLKVSPMRGVTRLGKKGKFKPRYVGRYKILKSVSNVAYELEFPAELTVVHPIFYISLLKKCVADPKSIVPLESVAMKDSLTYEEFGVDLALSRTRVQRTLKVPELRANVGSEVPSIGHQFLVIMPQSCLYTPGKALGIQITLRSILNSTSTTSVGSEGIPNTLSKNLELEQSS</sequence>